<evidence type="ECO:0000256" key="1">
    <source>
        <dbReference type="SAM" id="MobiDB-lite"/>
    </source>
</evidence>
<proteinExistence type="predicted"/>
<feature type="region of interest" description="Disordered" evidence="1">
    <location>
        <begin position="1"/>
        <end position="23"/>
    </location>
</feature>
<evidence type="ECO:0000313" key="2">
    <source>
        <dbReference type="EMBL" id="JAD57198.1"/>
    </source>
</evidence>
<accession>A0A0A9B4Z4</accession>
<reference evidence="2" key="1">
    <citation type="submission" date="2014-09" db="EMBL/GenBank/DDBJ databases">
        <authorList>
            <person name="Magalhaes I.L.F."/>
            <person name="Oliveira U."/>
            <person name="Santos F.R."/>
            <person name="Vidigal T.H.D.A."/>
            <person name="Brescovit A.D."/>
            <person name="Santos A.J."/>
        </authorList>
    </citation>
    <scope>NUCLEOTIDE SEQUENCE</scope>
    <source>
        <tissue evidence="2">Shoot tissue taken approximately 20 cm above the soil surface</tissue>
    </source>
</reference>
<protein>
    <submittedName>
        <fullName evidence="2">GLT1</fullName>
    </submittedName>
</protein>
<organism evidence="2">
    <name type="scientific">Arundo donax</name>
    <name type="common">Giant reed</name>
    <name type="synonym">Donax arundinaceus</name>
    <dbReference type="NCBI Taxonomy" id="35708"/>
    <lineage>
        <taxon>Eukaryota</taxon>
        <taxon>Viridiplantae</taxon>
        <taxon>Streptophyta</taxon>
        <taxon>Embryophyta</taxon>
        <taxon>Tracheophyta</taxon>
        <taxon>Spermatophyta</taxon>
        <taxon>Magnoliopsida</taxon>
        <taxon>Liliopsida</taxon>
        <taxon>Poales</taxon>
        <taxon>Poaceae</taxon>
        <taxon>PACMAD clade</taxon>
        <taxon>Arundinoideae</taxon>
        <taxon>Arundineae</taxon>
        <taxon>Arundo</taxon>
    </lineage>
</organism>
<dbReference type="EMBL" id="GBRH01240697">
    <property type="protein sequence ID" value="JAD57198.1"/>
    <property type="molecule type" value="Transcribed_RNA"/>
</dbReference>
<dbReference type="AlphaFoldDB" id="A0A0A9B4Z4"/>
<name>A0A0A9B4Z4_ARUDO</name>
<sequence>MGELWSIVSSMHHHPQHNDSQNQLKASYQGLAYPSSLYLH</sequence>
<reference evidence="2" key="2">
    <citation type="journal article" date="2015" name="Data Brief">
        <title>Shoot transcriptome of the giant reed, Arundo donax.</title>
        <authorList>
            <person name="Barrero R.A."/>
            <person name="Guerrero F.D."/>
            <person name="Moolhuijzen P."/>
            <person name="Goolsby J.A."/>
            <person name="Tidwell J."/>
            <person name="Bellgard S.E."/>
            <person name="Bellgard M.I."/>
        </authorList>
    </citation>
    <scope>NUCLEOTIDE SEQUENCE</scope>
    <source>
        <tissue evidence="2">Shoot tissue taken approximately 20 cm above the soil surface</tissue>
    </source>
</reference>